<keyword evidence="3" id="KW-0238">DNA-binding</keyword>
<dbReference type="Gene3D" id="1.10.287.1120">
    <property type="entry name" value="Bipartite methylase S protein"/>
    <property type="match status" value="1"/>
</dbReference>
<reference evidence="6" key="1">
    <citation type="journal article" date="2014" name="Int. J. Syst. Evol. Microbiol.">
        <title>Complete genome sequence of Corynebacterium casei LMG S-19264T (=DSM 44701T), isolated from a smear-ripened cheese.</title>
        <authorList>
            <consortium name="US DOE Joint Genome Institute (JGI-PGF)"/>
            <person name="Walter F."/>
            <person name="Albersmeier A."/>
            <person name="Kalinowski J."/>
            <person name="Ruckert C."/>
        </authorList>
    </citation>
    <scope>NUCLEOTIDE SEQUENCE</scope>
    <source>
        <strain evidence="6">CGMCC 1.7081</strain>
    </source>
</reference>
<dbReference type="SUPFAM" id="SSF116734">
    <property type="entry name" value="DNA methylase specificity domain"/>
    <property type="match status" value="2"/>
</dbReference>
<dbReference type="AlphaFoldDB" id="A0A8J3HC02"/>
<dbReference type="Pfam" id="PF01420">
    <property type="entry name" value="Methylase_S"/>
    <property type="match status" value="2"/>
</dbReference>
<comment type="caution">
    <text evidence="6">The sequence shown here is derived from an EMBL/GenBank/DDBJ whole genome shotgun (WGS) entry which is preliminary data.</text>
</comment>
<keyword evidence="7" id="KW-1185">Reference proteome</keyword>
<evidence type="ECO:0000256" key="1">
    <source>
        <dbReference type="ARBA" id="ARBA00010923"/>
    </source>
</evidence>
<evidence type="ECO:0000256" key="4">
    <source>
        <dbReference type="SAM" id="Coils"/>
    </source>
</evidence>
<name>A0A8J3HC02_9RHOB</name>
<dbReference type="PANTHER" id="PTHR30408">
    <property type="entry name" value="TYPE-1 RESTRICTION ENZYME ECOKI SPECIFICITY PROTEIN"/>
    <property type="match status" value="1"/>
</dbReference>
<dbReference type="RefSeq" id="WP_084437112.1">
    <property type="nucleotide sequence ID" value="NZ_BNAP01000026.1"/>
</dbReference>
<sequence length="409" mass="44517">MNDIARVPEGWSLVSLGQLMKFQNGFNTDKTAYGRGLRFANVLEVITNTHLSAQMIPGRVATSAAESARYLVQRGDVLFNRTSETQEEVGLASVYLDDEPILFGGFVLRGKPISDAIDPVFAGYGLRSKIVRQQIMAAGQGGIRANIGQKSLSQIKIALPDKPEQEAIAEALSGADSLIEGLERLIAKKRLIKQGAMQDLLTAKRRLPGFSGEWMPYKLGERGQFFKGSGVRKDEAKSGLLPCVRYGELYTLHHDVVRHFDSFISAGVAKTARSIKSGDILFAGSGETKEEIGKCAVVTFEGEMYAGGDIIAFRPSGDDPVFLSYLLNSPGAQKQKARKGQGDAVVHISATALGDLDLELPSQEEQAEIATVLEDMDAEIQALETRLEKARQVKEGMMQNLLTGRIRLV</sequence>
<evidence type="ECO:0000313" key="6">
    <source>
        <dbReference type="EMBL" id="GHH00471.1"/>
    </source>
</evidence>
<proteinExistence type="inferred from homology"/>
<evidence type="ECO:0000313" key="7">
    <source>
        <dbReference type="Proteomes" id="UP000611500"/>
    </source>
</evidence>
<feature type="domain" description="Type I restriction modification DNA specificity" evidence="5">
    <location>
        <begin position="8"/>
        <end position="183"/>
    </location>
</feature>
<keyword evidence="4" id="KW-0175">Coiled coil</keyword>
<protein>
    <recommendedName>
        <fullName evidence="5">Type I restriction modification DNA specificity domain-containing protein</fullName>
    </recommendedName>
</protein>
<dbReference type="GO" id="GO:0009307">
    <property type="term" value="P:DNA restriction-modification system"/>
    <property type="evidence" value="ECO:0007669"/>
    <property type="project" value="UniProtKB-KW"/>
</dbReference>
<dbReference type="InterPro" id="IPR000055">
    <property type="entry name" value="Restrct_endonuc_typeI_TRD"/>
</dbReference>
<feature type="domain" description="Type I restriction modification DNA specificity" evidence="5">
    <location>
        <begin position="213"/>
        <end position="387"/>
    </location>
</feature>
<dbReference type="PANTHER" id="PTHR30408:SF12">
    <property type="entry name" value="TYPE I RESTRICTION ENZYME MJAVIII SPECIFICITY SUBUNIT"/>
    <property type="match status" value="1"/>
</dbReference>
<comment type="similarity">
    <text evidence="1">Belongs to the type-I restriction system S methylase family.</text>
</comment>
<dbReference type="InterPro" id="IPR052021">
    <property type="entry name" value="Type-I_RS_S_subunit"/>
</dbReference>
<evidence type="ECO:0000256" key="3">
    <source>
        <dbReference type="ARBA" id="ARBA00023125"/>
    </source>
</evidence>
<dbReference type="InterPro" id="IPR044946">
    <property type="entry name" value="Restrct_endonuc_typeI_TRD_sf"/>
</dbReference>
<dbReference type="CDD" id="cd17268">
    <property type="entry name" value="RMtype1_S_Ara36733I_TRD1-CR1_like"/>
    <property type="match status" value="1"/>
</dbReference>
<dbReference type="GO" id="GO:0003677">
    <property type="term" value="F:DNA binding"/>
    <property type="evidence" value="ECO:0007669"/>
    <property type="project" value="UniProtKB-KW"/>
</dbReference>
<evidence type="ECO:0000256" key="2">
    <source>
        <dbReference type="ARBA" id="ARBA00022747"/>
    </source>
</evidence>
<gene>
    <name evidence="6" type="ORF">GCM10010961_37240</name>
</gene>
<keyword evidence="2" id="KW-0680">Restriction system</keyword>
<dbReference type="Proteomes" id="UP000611500">
    <property type="component" value="Unassembled WGS sequence"/>
</dbReference>
<reference evidence="6" key="2">
    <citation type="submission" date="2020-09" db="EMBL/GenBank/DDBJ databases">
        <authorList>
            <person name="Sun Q."/>
            <person name="Zhou Y."/>
        </authorList>
    </citation>
    <scope>NUCLEOTIDE SEQUENCE</scope>
    <source>
        <strain evidence="6">CGMCC 1.7081</strain>
    </source>
</reference>
<evidence type="ECO:0000259" key="5">
    <source>
        <dbReference type="Pfam" id="PF01420"/>
    </source>
</evidence>
<organism evidence="6 7">
    <name type="scientific">Pseudodonghicola xiamenensis</name>
    <dbReference type="NCBI Taxonomy" id="337702"/>
    <lineage>
        <taxon>Bacteria</taxon>
        <taxon>Pseudomonadati</taxon>
        <taxon>Pseudomonadota</taxon>
        <taxon>Alphaproteobacteria</taxon>
        <taxon>Rhodobacterales</taxon>
        <taxon>Paracoccaceae</taxon>
        <taxon>Pseudodonghicola</taxon>
    </lineage>
</organism>
<accession>A0A8J3HC02</accession>
<feature type="coiled-coil region" evidence="4">
    <location>
        <begin position="373"/>
        <end position="400"/>
    </location>
</feature>
<dbReference type="Gene3D" id="3.90.220.20">
    <property type="entry name" value="DNA methylase specificity domains"/>
    <property type="match status" value="2"/>
</dbReference>
<dbReference type="EMBL" id="BNAP01000026">
    <property type="protein sequence ID" value="GHH00471.1"/>
    <property type="molecule type" value="Genomic_DNA"/>
</dbReference>
<dbReference type="CDD" id="cd17517">
    <property type="entry name" value="RMtype1_S_EcoKI_StySPI-TRD2-CR2_like"/>
    <property type="match status" value="1"/>
</dbReference>